<dbReference type="GeneID" id="113512937"/>
<keyword evidence="1" id="KW-1133">Transmembrane helix</keyword>
<dbReference type="KEGG" id="gmw:113512937"/>
<sequence length="192" mass="22018">MTRKFLFCFPLRLGNIVFGYVIITIAIAVFGYNLYELGLTLVSDNYEDEKFRNFENLENIFGKNKTSLVAGITIAYYISYCAVSFLLFIFGTLLVCGAYHANLCLVTSFFVYSFIHLFFTIGLIVWEAVSAGWIQLGLIALTDFLLIICLFSVKYLMEAIRTGNIYSRPGEILCEHNFRSTGSKHYYHDFDR</sequence>
<feature type="transmembrane region" description="Helical" evidence="1">
    <location>
        <begin position="74"/>
        <end position="96"/>
    </location>
</feature>
<keyword evidence="2" id="KW-1185">Reference proteome</keyword>
<accession>A0A6J1WFT9</accession>
<evidence type="ECO:0000313" key="2">
    <source>
        <dbReference type="Proteomes" id="UP001652740"/>
    </source>
</evidence>
<evidence type="ECO:0000256" key="1">
    <source>
        <dbReference type="SAM" id="Phobius"/>
    </source>
</evidence>
<dbReference type="OrthoDB" id="7379620at2759"/>
<dbReference type="InParanoid" id="A0A6J1WFT9"/>
<proteinExistence type="predicted"/>
<feature type="transmembrane region" description="Helical" evidence="1">
    <location>
        <begin position="132"/>
        <end position="153"/>
    </location>
</feature>
<dbReference type="RefSeq" id="XP_026752705.1">
    <property type="nucleotide sequence ID" value="XM_026896904.2"/>
</dbReference>
<keyword evidence="1" id="KW-0812">Transmembrane</keyword>
<name>A0A6J1WFT9_GALME</name>
<evidence type="ECO:0000313" key="3">
    <source>
        <dbReference type="RefSeq" id="XP_026752705.1"/>
    </source>
</evidence>
<reference evidence="3" key="1">
    <citation type="submission" date="2025-04" db="UniProtKB">
        <authorList>
            <consortium name="RefSeq"/>
        </authorList>
    </citation>
    <scope>IDENTIFICATION</scope>
    <source>
        <tissue evidence="3">Whole adult</tissue>
        <tissue evidence="4">Whole larvae</tissue>
    </source>
</reference>
<evidence type="ECO:0000313" key="4">
    <source>
        <dbReference type="RefSeq" id="XP_052750310.1"/>
    </source>
</evidence>
<protein>
    <submittedName>
        <fullName evidence="3 4">Uncharacterized protein LOC113512937</fullName>
    </submittedName>
</protein>
<dbReference type="AlphaFoldDB" id="A0A6J1WFT9"/>
<organism evidence="2 3">
    <name type="scientific">Galleria mellonella</name>
    <name type="common">Greater wax moth</name>
    <dbReference type="NCBI Taxonomy" id="7137"/>
    <lineage>
        <taxon>Eukaryota</taxon>
        <taxon>Metazoa</taxon>
        <taxon>Ecdysozoa</taxon>
        <taxon>Arthropoda</taxon>
        <taxon>Hexapoda</taxon>
        <taxon>Insecta</taxon>
        <taxon>Pterygota</taxon>
        <taxon>Neoptera</taxon>
        <taxon>Endopterygota</taxon>
        <taxon>Lepidoptera</taxon>
        <taxon>Glossata</taxon>
        <taxon>Ditrysia</taxon>
        <taxon>Pyraloidea</taxon>
        <taxon>Pyralidae</taxon>
        <taxon>Galleriinae</taxon>
        <taxon>Galleria</taxon>
    </lineage>
</organism>
<keyword evidence="1" id="KW-0472">Membrane</keyword>
<feature type="transmembrane region" description="Helical" evidence="1">
    <location>
        <begin position="103"/>
        <end position="126"/>
    </location>
</feature>
<dbReference type="RefSeq" id="XP_052750310.1">
    <property type="nucleotide sequence ID" value="XM_052894350.1"/>
</dbReference>
<feature type="transmembrane region" description="Helical" evidence="1">
    <location>
        <begin position="12"/>
        <end position="35"/>
    </location>
</feature>
<gene>
    <name evidence="3 4" type="primary">LOC113512937</name>
</gene>
<dbReference type="Proteomes" id="UP001652740">
    <property type="component" value="Unplaced"/>
</dbReference>